<accession>A0A930DWQ4</accession>
<evidence type="ECO:0000256" key="1">
    <source>
        <dbReference type="ARBA" id="ARBA00023125"/>
    </source>
</evidence>
<reference evidence="3" key="1">
    <citation type="submission" date="2020-04" db="EMBL/GenBank/DDBJ databases">
        <title>Deep metagenomics examines the oral microbiome during advanced dental caries in children, revealing novel taxa and co-occurrences with host molecules.</title>
        <authorList>
            <person name="Baker J.L."/>
            <person name="Morton J.T."/>
            <person name="Dinis M."/>
            <person name="Alvarez R."/>
            <person name="Tran N.C."/>
            <person name="Knight R."/>
            <person name="Edlund A."/>
        </authorList>
    </citation>
    <scope>NUCLEOTIDE SEQUENCE</scope>
    <source>
        <strain evidence="3">JCVI_48_bin.5</strain>
    </source>
</reference>
<dbReference type="PANTHER" id="PTHR46797:SF2">
    <property type="entry name" value="TRANSCRIPTIONAL REGULATOR"/>
    <property type="match status" value="1"/>
</dbReference>
<dbReference type="InterPro" id="IPR050807">
    <property type="entry name" value="TransReg_Diox_bact_type"/>
</dbReference>
<organism evidence="3 4">
    <name type="scientific">Oribacterium sinus</name>
    <dbReference type="NCBI Taxonomy" id="237576"/>
    <lineage>
        <taxon>Bacteria</taxon>
        <taxon>Bacillati</taxon>
        <taxon>Bacillota</taxon>
        <taxon>Clostridia</taxon>
        <taxon>Lachnospirales</taxon>
        <taxon>Lachnospiraceae</taxon>
        <taxon>Oribacterium</taxon>
    </lineage>
</organism>
<dbReference type="SMART" id="SM00530">
    <property type="entry name" value="HTH_XRE"/>
    <property type="match status" value="1"/>
</dbReference>
<dbReference type="EMBL" id="JABZRB010000240">
    <property type="protein sequence ID" value="MBF1305714.1"/>
    <property type="molecule type" value="Genomic_DNA"/>
</dbReference>
<dbReference type="PANTHER" id="PTHR46797">
    <property type="entry name" value="HTH-TYPE TRANSCRIPTIONAL REGULATOR"/>
    <property type="match status" value="1"/>
</dbReference>
<name>A0A930DWQ4_9FIRM</name>
<comment type="caution">
    <text evidence="3">The sequence shown here is derived from an EMBL/GenBank/DDBJ whole genome shotgun (WGS) entry which is preliminary data.</text>
</comment>
<dbReference type="GO" id="GO:0005829">
    <property type="term" value="C:cytosol"/>
    <property type="evidence" value="ECO:0007669"/>
    <property type="project" value="TreeGrafter"/>
</dbReference>
<gene>
    <name evidence="3" type="ORF">HXM91_07690</name>
</gene>
<dbReference type="InterPro" id="IPR010982">
    <property type="entry name" value="Lambda_DNA-bd_dom_sf"/>
</dbReference>
<proteinExistence type="predicted"/>
<dbReference type="GO" id="GO:0003677">
    <property type="term" value="F:DNA binding"/>
    <property type="evidence" value="ECO:0007669"/>
    <property type="project" value="UniProtKB-KW"/>
</dbReference>
<dbReference type="Proteomes" id="UP000780721">
    <property type="component" value="Unassembled WGS sequence"/>
</dbReference>
<keyword evidence="1" id="KW-0238">DNA-binding</keyword>
<protein>
    <submittedName>
        <fullName evidence="3">Helix-turn-helix transcriptional regulator</fullName>
    </submittedName>
</protein>
<dbReference type="SUPFAM" id="SSF47413">
    <property type="entry name" value="lambda repressor-like DNA-binding domains"/>
    <property type="match status" value="1"/>
</dbReference>
<evidence type="ECO:0000313" key="4">
    <source>
        <dbReference type="Proteomes" id="UP000780721"/>
    </source>
</evidence>
<evidence type="ECO:0000313" key="3">
    <source>
        <dbReference type="EMBL" id="MBF1305714.1"/>
    </source>
</evidence>
<dbReference type="Pfam" id="PF01381">
    <property type="entry name" value="HTH_3"/>
    <property type="match status" value="1"/>
</dbReference>
<feature type="domain" description="HTH cro/C1-type" evidence="2">
    <location>
        <begin position="35"/>
        <end position="95"/>
    </location>
</feature>
<dbReference type="PROSITE" id="PS50943">
    <property type="entry name" value="HTH_CROC1"/>
    <property type="match status" value="1"/>
</dbReference>
<sequence length="99" mass="11189">MSRKFDDFLQEQLQDPEIRKEYEALQPEHTVIQAMIDARKKSGMTQKELAEITGIAQGDISKLERGSANPSIRTLQRLAKGMGMILKIEFTPEQVSAVK</sequence>
<dbReference type="AlphaFoldDB" id="A0A930DWQ4"/>
<dbReference type="InterPro" id="IPR001387">
    <property type="entry name" value="Cro/C1-type_HTH"/>
</dbReference>
<dbReference type="CDD" id="cd00093">
    <property type="entry name" value="HTH_XRE"/>
    <property type="match status" value="1"/>
</dbReference>
<evidence type="ECO:0000259" key="2">
    <source>
        <dbReference type="PROSITE" id="PS50943"/>
    </source>
</evidence>
<dbReference type="Gene3D" id="1.10.260.40">
    <property type="entry name" value="lambda repressor-like DNA-binding domains"/>
    <property type="match status" value="1"/>
</dbReference>
<dbReference type="GO" id="GO:0003700">
    <property type="term" value="F:DNA-binding transcription factor activity"/>
    <property type="evidence" value="ECO:0007669"/>
    <property type="project" value="TreeGrafter"/>
</dbReference>